<proteinExistence type="predicted"/>
<evidence type="ECO:0000259" key="1">
    <source>
        <dbReference type="Pfam" id="PF00117"/>
    </source>
</evidence>
<comment type="caution">
    <text evidence="2">The sequence shown here is derived from an EMBL/GenBank/DDBJ whole genome shotgun (WGS) entry which is preliminary data.</text>
</comment>
<dbReference type="InterPro" id="IPR017926">
    <property type="entry name" value="GATASE"/>
</dbReference>
<dbReference type="PANTHER" id="PTHR42695">
    <property type="entry name" value="GLUTAMINE AMIDOTRANSFERASE YLR126C-RELATED"/>
    <property type="match status" value="1"/>
</dbReference>
<dbReference type="Pfam" id="PF00117">
    <property type="entry name" value="GATase"/>
    <property type="match status" value="1"/>
</dbReference>
<dbReference type="Gene3D" id="3.40.50.880">
    <property type="match status" value="1"/>
</dbReference>
<gene>
    <name evidence="2" type="ORF">C7B82_22565</name>
</gene>
<dbReference type="GO" id="GO:0005829">
    <property type="term" value="C:cytosol"/>
    <property type="evidence" value="ECO:0007669"/>
    <property type="project" value="TreeGrafter"/>
</dbReference>
<accession>A0A2T1DYP4</accession>
<dbReference type="InterPro" id="IPR044992">
    <property type="entry name" value="ChyE-like"/>
</dbReference>
<dbReference type="InterPro" id="IPR029062">
    <property type="entry name" value="Class_I_gatase-like"/>
</dbReference>
<dbReference type="SUPFAM" id="SSF52317">
    <property type="entry name" value="Class I glutamine amidotransferase-like"/>
    <property type="match status" value="1"/>
</dbReference>
<dbReference type="PROSITE" id="PS51273">
    <property type="entry name" value="GATASE_TYPE_1"/>
    <property type="match status" value="1"/>
</dbReference>
<keyword evidence="3" id="KW-1185">Reference proteome</keyword>
<name>A0A2T1DYP4_9CYAN</name>
<organism evidence="2 3">
    <name type="scientific">Stenomitos frigidus ULC18</name>
    <dbReference type="NCBI Taxonomy" id="2107698"/>
    <lineage>
        <taxon>Bacteria</taxon>
        <taxon>Bacillati</taxon>
        <taxon>Cyanobacteriota</taxon>
        <taxon>Cyanophyceae</taxon>
        <taxon>Leptolyngbyales</taxon>
        <taxon>Leptolyngbyaceae</taxon>
        <taxon>Stenomitos</taxon>
    </lineage>
</organism>
<dbReference type="Proteomes" id="UP000239576">
    <property type="component" value="Unassembled WGS sequence"/>
</dbReference>
<dbReference type="PANTHER" id="PTHR42695:SF5">
    <property type="entry name" value="GLUTAMINE AMIDOTRANSFERASE YLR126C-RELATED"/>
    <property type="match status" value="1"/>
</dbReference>
<dbReference type="RefSeq" id="WP_106258800.1">
    <property type="nucleotide sequence ID" value="NZ_CAWNSW010000161.1"/>
</dbReference>
<feature type="domain" description="Glutamine amidotransferase" evidence="1">
    <location>
        <begin position="53"/>
        <end position="188"/>
    </location>
</feature>
<evidence type="ECO:0000313" key="3">
    <source>
        <dbReference type="Proteomes" id="UP000239576"/>
    </source>
</evidence>
<dbReference type="AlphaFoldDB" id="A0A2T1DYP4"/>
<protein>
    <recommendedName>
        <fullName evidence="1">Glutamine amidotransferase domain-containing protein</fullName>
    </recommendedName>
</protein>
<sequence length="223" mass="25511">MLEFTKEVTMNNILLLQAMAPGLDKAEREAIWNHIGEPTAYHNFHEHDKPLELEGFTHVILGGSEVNISEGEQPWFCEARRIIWECDRQNIPFLGICFGMQFLAYTYGAEILRQYEEIGPVKVNLKVKHSFFGFLPKQIEANAAHFESVINLPKQFLNLGYSQDCPVQIISHKSKLLFGVQFHPELNQSYIKALQESTNYKYSGLCQEIVGPARSILSKFCCI</sequence>
<evidence type="ECO:0000313" key="2">
    <source>
        <dbReference type="EMBL" id="PSB25605.1"/>
    </source>
</evidence>
<dbReference type="OrthoDB" id="9813383at2"/>
<dbReference type="EMBL" id="PVWK01000123">
    <property type="protein sequence ID" value="PSB25605.1"/>
    <property type="molecule type" value="Genomic_DNA"/>
</dbReference>
<reference evidence="3" key="1">
    <citation type="submission" date="2018-02" db="EMBL/GenBank/DDBJ databases">
        <authorList>
            <person name="Moore K."/>
            <person name="Momper L."/>
        </authorList>
    </citation>
    <scope>NUCLEOTIDE SEQUENCE [LARGE SCALE GENOMIC DNA]</scope>
    <source>
        <strain evidence="3">ULC18</strain>
    </source>
</reference>
<reference evidence="2 3" key="2">
    <citation type="submission" date="2018-03" db="EMBL/GenBank/DDBJ databases">
        <title>The ancient ancestry and fast evolution of plastids.</title>
        <authorList>
            <person name="Moore K.R."/>
            <person name="Magnabosco C."/>
            <person name="Momper L."/>
            <person name="Gold D.A."/>
            <person name="Bosak T."/>
            <person name="Fournier G.P."/>
        </authorList>
    </citation>
    <scope>NUCLEOTIDE SEQUENCE [LARGE SCALE GENOMIC DNA]</scope>
    <source>
        <strain evidence="2 3">ULC18</strain>
    </source>
</reference>